<comment type="caution">
    <text evidence="2">The sequence shown here is derived from an EMBL/GenBank/DDBJ whole genome shotgun (WGS) entry which is preliminary data.</text>
</comment>
<name>A0ABW4T644_9ACTN</name>
<evidence type="ECO:0000259" key="1">
    <source>
        <dbReference type="Pfam" id="PF11706"/>
    </source>
</evidence>
<protein>
    <submittedName>
        <fullName evidence="2">CGNR zinc finger domain-containing protein</fullName>
    </submittedName>
</protein>
<keyword evidence="3" id="KW-1185">Reference proteome</keyword>
<dbReference type="Gene3D" id="1.10.3300.10">
    <property type="entry name" value="Jann2411-like domain"/>
    <property type="match status" value="1"/>
</dbReference>
<organism evidence="2 3">
    <name type="scientific">Nonomuraea mangrovi</name>
    <dbReference type="NCBI Taxonomy" id="2316207"/>
    <lineage>
        <taxon>Bacteria</taxon>
        <taxon>Bacillati</taxon>
        <taxon>Actinomycetota</taxon>
        <taxon>Actinomycetes</taxon>
        <taxon>Streptosporangiales</taxon>
        <taxon>Streptosporangiaceae</taxon>
        <taxon>Nonomuraea</taxon>
    </lineage>
</organism>
<dbReference type="Pfam" id="PF11706">
    <property type="entry name" value="zf-CGNR"/>
    <property type="match status" value="1"/>
</dbReference>
<sequence length="191" mass="20585">MHFNAYGGNGAALSADLVNASVFTPEAITPLLTRNEMLRADLTPDQADELGRWARRLDPVFGETDQDAQIALVNDLLAITAATPYISAHDGRRPHLHFFALGADIVARAKDTTAGGLAMAICFSDGRRLGRCDRNGCRTVYVDTSRNGRRRFCSLACANRVNVAAHRARTLAQDREPGYGDPVASPSRGGC</sequence>
<dbReference type="SUPFAM" id="SSF160904">
    <property type="entry name" value="Jann2411-like"/>
    <property type="match status" value="1"/>
</dbReference>
<proteinExistence type="predicted"/>
<dbReference type="InterPro" id="IPR021005">
    <property type="entry name" value="Znf_CGNR"/>
</dbReference>
<dbReference type="PANTHER" id="PTHR35525:SF3">
    <property type="entry name" value="BLL6575 PROTEIN"/>
    <property type="match status" value="1"/>
</dbReference>
<evidence type="ECO:0000313" key="2">
    <source>
        <dbReference type="EMBL" id="MFD1937458.1"/>
    </source>
</evidence>
<dbReference type="Proteomes" id="UP001597368">
    <property type="component" value="Unassembled WGS sequence"/>
</dbReference>
<dbReference type="EMBL" id="JBHUFV010000061">
    <property type="protein sequence ID" value="MFD1937458.1"/>
    <property type="molecule type" value="Genomic_DNA"/>
</dbReference>
<dbReference type="InterPro" id="IPR023286">
    <property type="entry name" value="ABATE_dom_sf"/>
</dbReference>
<reference evidence="3" key="1">
    <citation type="journal article" date="2019" name="Int. J. Syst. Evol. Microbiol.">
        <title>The Global Catalogue of Microorganisms (GCM) 10K type strain sequencing project: providing services to taxonomists for standard genome sequencing and annotation.</title>
        <authorList>
            <consortium name="The Broad Institute Genomics Platform"/>
            <consortium name="The Broad Institute Genome Sequencing Center for Infectious Disease"/>
            <person name="Wu L."/>
            <person name="Ma J."/>
        </authorList>
    </citation>
    <scope>NUCLEOTIDE SEQUENCE [LARGE SCALE GENOMIC DNA]</scope>
    <source>
        <strain evidence="3">ICMP 6774ER</strain>
    </source>
</reference>
<accession>A0ABW4T644</accession>
<feature type="domain" description="Zinc finger CGNR" evidence="1">
    <location>
        <begin position="128"/>
        <end position="169"/>
    </location>
</feature>
<evidence type="ECO:0000313" key="3">
    <source>
        <dbReference type="Proteomes" id="UP001597368"/>
    </source>
</evidence>
<dbReference type="RefSeq" id="WP_379578664.1">
    <property type="nucleotide sequence ID" value="NZ_JBHUFV010000061.1"/>
</dbReference>
<dbReference type="InterPro" id="IPR010852">
    <property type="entry name" value="ABATE"/>
</dbReference>
<dbReference type="PANTHER" id="PTHR35525">
    <property type="entry name" value="BLL6575 PROTEIN"/>
    <property type="match status" value="1"/>
</dbReference>
<gene>
    <name evidence="2" type="ORF">ACFSKW_38915</name>
</gene>